<proteinExistence type="evidence at protein level"/>
<dbReference type="STRING" id="6945.B7Q182"/>
<evidence type="ECO:0007829" key="4">
    <source>
        <dbReference type="PeptideAtlas" id="B7Q182"/>
    </source>
</evidence>
<dbReference type="HOGENOM" id="CLU_1588309_0_0_1"/>
<dbReference type="OrthoDB" id="77368at2759"/>
<sequence length="168" mass="19385">MWKAGRIEIVQLGRDNHVHSCLVRLPRGLALRHPVQLLYPLDWQLLLTPEFLEIKRYEAISANSKVYFGKDIPSMFIDQCSGRGRDSPSPERLAATVNKQFTKVSRYDCYISYFVENILMHLVLIELLQIATTQGFMSTKFRTIDPYLIYTPAQALTKGSFLSRMPEE</sequence>
<reference evidence="1 3" key="1">
    <citation type="submission" date="2008-03" db="EMBL/GenBank/DDBJ databases">
        <title>Annotation of Ixodes scapularis.</title>
        <authorList>
            <consortium name="Ixodes scapularis Genome Project Consortium"/>
            <person name="Caler E."/>
            <person name="Hannick L.I."/>
            <person name="Bidwell S."/>
            <person name="Joardar V."/>
            <person name="Thiagarajan M."/>
            <person name="Amedeo P."/>
            <person name="Galinsky K.J."/>
            <person name="Schobel S."/>
            <person name="Inman J."/>
            <person name="Hostetler J."/>
            <person name="Miller J."/>
            <person name="Hammond M."/>
            <person name="Megy K."/>
            <person name="Lawson D."/>
            <person name="Kodira C."/>
            <person name="Sutton G."/>
            <person name="Meyer J."/>
            <person name="Hill C.A."/>
            <person name="Birren B."/>
            <person name="Nene V."/>
            <person name="Collins F."/>
            <person name="Alarcon-Chaidez F."/>
            <person name="Wikel S."/>
            <person name="Strausberg R."/>
        </authorList>
    </citation>
    <scope>NUCLEOTIDE SEQUENCE [LARGE SCALE GENOMIC DNA]</scope>
    <source>
        <strain evidence="3">Wikel</strain>
        <strain evidence="1">Wikel colony</strain>
    </source>
</reference>
<reference evidence="2" key="2">
    <citation type="submission" date="2020-05" db="UniProtKB">
        <authorList>
            <consortium name="EnsemblMetazoa"/>
        </authorList>
    </citation>
    <scope>IDENTIFICATION</scope>
    <source>
        <strain evidence="2">wikel</strain>
    </source>
</reference>
<dbReference type="EMBL" id="ABJB010696554">
    <property type="status" value="NOT_ANNOTATED_CDS"/>
    <property type="molecule type" value="Genomic_DNA"/>
</dbReference>
<dbReference type="VEuPathDB" id="VectorBase:ISCI010245"/>
<evidence type="ECO:0000313" key="2">
    <source>
        <dbReference type="EnsemblMetazoa" id="ISCW010245-PA"/>
    </source>
</evidence>
<keyword evidence="3" id="KW-1185">Reference proteome</keyword>
<dbReference type="PaxDb" id="6945-B7Q182"/>
<gene>
    <name evidence="1" type="ORF">IscW_ISCW010245</name>
</gene>
<evidence type="ECO:0000313" key="1">
    <source>
        <dbReference type="EMBL" id="EEC12604.1"/>
    </source>
</evidence>
<dbReference type="EMBL" id="ABJB010406158">
    <property type="status" value="NOT_ANNOTATED_CDS"/>
    <property type="molecule type" value="Genomic_DNA"/>
</dbReference>
<dbReference type="EnsemblMetazoa" id="ISCW010245-RA">
    <property type="protein sequence ID" value="ISCW010245-PA"/>
    <property type="gene ID" value="ISCW010245"/>
</dbReference>
<dbReference type="InParanoid" id="B7Q182"/>
<evidence type="ECO:0000313" key="3">
    <source>
        <dbReference type="Proteomes" id="UP000001555"/>
    </source>
</evidence>
<protein>
    <submittedName>
        <fullName evidence="1 2">Uncharacterized protein</fullName>
    </submittedName>
</protein>
<dbReference type="VEuPathDB" id="VectorBase:ISCW010245"/>
<dbReference type="EMBL" id="ABJB010182123">
    <property type="status" value="NOT_ANNOTATED_CDS"/>
    <property type="molecule type" value="Genomic_DNA"/>
</dbReference>
<organism>
    <name type="scientific">Ixodes scapularis</name>
    <name type="common">Black-legged tick</name>
    <name type="synonym">Deer tick</name>
    <dbReference type="NCBI Taxonomy" id="6945"/>
    <lineage>
        <taxon>Eukaryota</taxon>
        <taxon>Metazoa</taxon>
        <taxon>Ecdysozoa</taxon>
        <taxon>Arthropoda</taxon>
        <taxon>Chelicerata</taxon>
        <taxon>Arachnida</taxon>
        <taxon>Acari</taxon>
        <taxon>Parasitiformes</taxon>
        <taxon>Ixodida</taxon>
        <taxon>Ixodoidea</taxon>
        <taxon>Ixodidae</taxon>
        <taxon>Ixodinae</taxon>
        <taxon>Ixodes</taxon>
    </lineage>
</organism>
<accession>B7Q182</accession>
<keyword evidence="4" id="KW-1267">Proteomics identification</keyword>
<name>B7Q182_IXOSC</name>
<dbReference type="Proteomes" id="UP000001555">
    <property type="component" value="Unassembled WGS sequence"/>
</dbReference>
<dbReference type="EMBL" id="DS836294">
    <property type="protein sequence ID" value="EEC12604.1"/>
    <property type="molecule type" value="Genomic_DNA"/>
</dbReference>
<dbReference type="VEuPathDB" id="VectorBase:ISCP_035344"/>
<dbReference type="AlphaFoldDB" id="B7Q182"/>